<dbReference type="AlphaFoldDB" id="A0A2G5B8U5"/>
<feature type="compositionally biased region" description="Basic and acidic residues" evidence="1">
    <location>
        <begin position="1"/>
        <end position="11"/>
    </location>
</feature>
<accession>A0A2G5B8U5</accession>
<feature type="compositionally biased region" description="Basic residues" evidence="1">
    <location>
        <begin position="12"/>
        <end position="22"/>
    </location>
</feature>
<sequence>MAHGSKDEEKKTGRRHTLRKTIQRSLKTEWTASTPRSQRSSLYSTDETTPGVVGQAVGGESEERSLMELLKPAAAAHSDD</sequence>
<dbReference type="Proteomes" id="UP000242474">
    <property type="component" value="Unassembled WGS sequence"/>
</dbReference>
<feature type="non-terminal residue" evidence="2">
    <location>
        <position position="80"/>
    </location>
</feature>
<feature type="compositionally biased region" description="Polar residues" evidence="1">
    <location>
        <begin position="23"/>
        <end position="48"/>
    </location>
</feature>
<gene>
    <name evidence="2" type="ORF">COEREDRAFT_81977</name>
</gene>
<evidence type="ECO:0000256" key="1">
    <source>
        <dbReference type="SAM" id="MobiDB-lite"/>
    </source>
</evidence>
<proteinExistence type="predicted"/>
<feature type="region of interest" description="Disordered" evidence="1">
    <location>
        <begin position="1"/>
        <end position="65"/>
    </location>
</feature>
<keyword evidence="3" id="KW-1185">Reference proteome</keyword>
<name>A0A2G5B8U5_COERN</name>
<evidence type="ECO:0000313" key="3">
    <source>
        <dbReference type="Proteomes" id="UP000242474"/>
    </source>
</evidence>
<organism evidence="2 3">
    <name type="scientific">Coemansia reversa (strain ATCC 12441 / NRRL 1564)</name>
    <dbReference type="NCBI Taxonomy" id="763665"/>
    <lineage>
        <taxon>Eukaryota</taxon>
        <taxon>Fungi</taxon>
        <taxon>Fungi incertae sedis</taxon>
        <taxon>Zoopagomycota</taxon>
        <taxon>Kickxellomycotina</taxon>
        <taxon>Kickxellomycetes</taxon>
        <taxon>Kickxellales</taxon>
        <taxon>Kickxellaceae</taxon>
        <taxon>Coemansia</taxon>
    </lineage>
</organism>
<reference evidence="2 3" key="1">
    <citation type="journal article" date="2015" name="Genome Biol. Evol.">
        <title>Phylogenomic analyses indicate that early fungi evolved digesting cell walls of algal ancestors of land plants.</title>
        <authorList>
            <person name="Chang Y."/>
            <person name="Wang S."/>
            <person name="Sekimoto S."/>
            <person name="Aerts A.L."/>
            <person name="Choi C."/>
            <person name="Clum A."/>
            <person name="LaButti K.M."/>
            <person name="Lindquist E.A."/>
            <person name="Yee Ngan C."/>
            <person name="Ohm R.A."/>
            <person name="Salamov A.A."/>
            <person name="Grigoriev I.V."/>
            <person name="Spatafora J.W."/>
            <person name="Berbee M.L."/>
        </authorList>
    </citation>
    <scope>NUCLEOTIDE SEQUENCE [LARGE SCALE GENOMIC DNA]</scope>
    <source>
        <strain evidence="2 3">NRRL 1564</strain>
    </source>
</reference>
<evidence type="ECO:0000313" key="2">
    <source>
        <dbReference type="EMBL" id="PIA15424.1"/>
    </source>
</evidence>
<dbReference type="EMBL" id="KZ303507">
    <property type="protein sequence ID" value="PIA15424.1"/>
    <property type="molecule type" value="Genomic_DNA"/>
</dbReference>
<protein>
    <submittedName>
        <fullName evidence="2">Uncharacterized protein</fullName>
    </submittedName>
</protein>